<dbReference type="InterPro" id="IPR050114">
    <property type="entry name" value="UPF0173_UPF0282_UlaG_hydrolase"/>
</dbReference>
<organism evidence="2 3">
    <name type="scientific">Fusarium napiforme</name>
    <dbReference type="NCBI Taxonomy" id="42672"/>
    <lineage>
        <taxon>Eukaryota</taxon>
        <taxon>Fungi</taxon>
        <taxon>Dikarya</taxon>
        <taxon>Ascomycota</taxon>
        <taxon>Pezizomycotina</taxon>
        <taxon>Sordariomycetes</taxon>
        <taxon>Hypocreomycetidae</taxon>
        <taxon>Hypocreales</taxon>
        <taxon>Nectriaceae</taxon>
        <taxon>Fusarium</taxon>
        <taxon>Fusarium fujikuroi species complex</taxon>
    </lineage>
</organism>
<gene>
    <name evidence="2" type="ORF">FNAPI_6458</name>
</gene>
<dbReference type="EMBL" id="JAAOAO010000236">
    <property type="protein sequence ID" value="KAF5554377.1"/>
    <property type="molecule type" value="Genomic_DNA"/>
</dbReference>
<dbReference type="PANTHER" id="PTHR43546">
    <property type="entry name" value="UPF0173 METAL-DEPENDENT HYDROLASE MJ1163-RELATED"/>
    <property type="match status" value="1"/>
</dbReference>
<protein>
    <submittedName>
        <fullName evidence="2">Zn-dependent hydrolase of the beta-lactamase fold</fullName>
    </submittedName>
</protein>
<keyword evidence="1 2" id="KW-0378">Hydrolase</keyword>
<evidence type="ECO:0000313" key="3">
    <source>
        <dbReference type="Proteomes" id="UP000574317"/>
    </source>
</evidence>
<dbReference type="Proteomes" id="UP000574317">
    <property type="component" value="Unassembled WGS sequence"/>
</dbReference>
<proteinExistence type="predicted"/>
<dbReference type="Gene3D" id="3.60.15.10">
    <property type="entry name" value="Ribonuclease Z/Hydroxyacylglutathione hydrolase-like"/>
    <property type="match status" value="2"/>
</dbReference>
<sequence>MAIPTNFKSEVAITHITTATAIVDIDGVKFITDPIFDDAPQSHDRSQAIGLKPGEFFLTMQEGPAISIRQLLIIDCVLLSHEDHVDNLDETGRQLLIGRRVITSPDGAKNLSEYPGTCAIAPWQTLKFRLGGEEWSITGVPCVHVPGGEAMLPSPKSPSGFVQITMGGEDAVKMMELFEADMLVPMHFESWSHFTQGGKDLKDIFGSGGLGNKPKWLSSGKQVRII</sequence>
<evidence type="ECO:0000313" key="2">
    <source>
        <dbReference type="EMBL" id="KAF5554377.1"/>
    </source>
</evidence>
<accession>A0A8H5N6F2</accession>
<comment type="caution">
    <text evidence="2">The sequence shown here is derived from an EMBL/GenBank/DDBJ whole genome shotgun (WGS) entry which is preliminary data.</text>
</comment>
<dbReference type="SUPFAM" id="SSF56281">
    <property type="entry name" value="Metallo-hydrolase/oxidoreductase"/>
    <property type="match status" value="1"/>
</dbReference>
<dbReference type="GO" id="GO:0016787">
    <property type="term" value="F:hydrolase activity"/>
    <property type="evidence" value="ECO:0007669"/>
    <property type="project" value="UniProtKB-KW"/>
</dbReference>
<dbReference type="PANTHER" id="PTHR43546:SF9">
    <property type="entry name" value="L-ASCORBATE-6-PHOSPHATE LACTONASE ULAG-RELATED"/>
    <property type="match status" value="1"/>
</dbReference>
<evidence type="ECO:0000256" key="1">
    <source>
        <dbReference type="ARBA" id="ARBA00022801"/>
    </source>
</evidence>
<name>A0A8H5N6F2_9HYPO</name>
<keyword evidence="3" id="KW-1185">Reference proteome</keyword>
<reference evidence="2 3" key="1">
    <citation type="submission" date="2020-05" db="EMBL/GenBank/DDBJ databases">
        <title>Identification and distribution of gene clusters putatively required for synthesis of sphingolipid metabolism inhibitors in phylogenetically diverse species of the filamentous fungus Fusarium.</title>
        <authorList>
            <person name="Kim H.-S."/>
            <person name="Busman M."/>
            <person name="Brown D.W."/>
            <person name="Divon H."/>
            <person name="Uhlig S."/>
            <person name="Proctor R.H."/>
        </authorList>
    </citation>
    <scope>NUCLEOTIDE SEQUENCE [LARGE SCALE GENOMIC DNA]</scope>
    <source>
        <strain evidence="2 3">NRRL 25196</strain>
    </source>
</reference>
<dbReference type="AlphaFoldDB" id="A0A8H5N6F2"/>
<dbReference type="InterPro" id="IPR036866">
    <property type="entry name" value="RibonucZ/Hydroxyglut_hydro"/>
</dbReference>